<evidence type="ECO:0000256" key="1">
    <source>
        <dbReference type="SAM" id="MobiDB-lite"/>
    </source>
</evidence>
<dbReference type="Proteomes" id="UP001303222">
    <property type="component" value="Unassembled WGS sequence"/>
</dbReference>
<reference evidence="2" key="2">
    <citation type="submission" date="2023-06" db="EMBL/GenBank/DDBJ databases">
        <authorList>
            <consortium name="Lawrence Berkeley National Laboratory"/>
            <person name="Mondo S.J."/>
            <person name="Hensen N."/>
            <person name="Bonometti L."/>
            <person name="Westerberg I."/>
            <person name="Brannstrom I.O."/>
            <person name="Guillou S."/>
            <person name="Cros-Aarteil S."/>
            <person name="Calhoun S."/>
            <person name="Haridas S."/>
            <person name="Kuo A."/>
            <person name="Pangilinan J."/>
            <person name="Riley R."/>
            <person name="Labutti K."/>
            <person name="Andreopoulos B."/>
            <person name="Lipzen A."/>
            <person name="Chen C."/>
            <person name="Yanf M."/>
            <person name="Daum C."/>
            <person name="Ng V."/>
            <person name="Clum A."/>
            <person name="Steindorff A."/>
            <person name="Ohm R."/>
            <person name="Martin F."/>
            <person name="Silar P."/>
            <person name="Natvig D."/>
            <person name="Lalanne C."/>
            <person name="Gautier V."/>
            <person name="Ament-Velasquez S.L."/>
            <person name="Kruys A."/>
            <person name="Hutchinson M.I."/>
            <person name="Powell A.J."/>
            <person name="Barry K."/>
            <person name="Miller A.N."/>
            <person name="Grigoriev I.V."/>
            <person name="Debuchy R."/>
            <person name="Gladieux P."/>
            <person name="Thoren M.H."/>
            <person name="Johannesson H."/>
        </authorList>
    </citation>
    <scope>NUCLEOTIDE SEQUENCE</scope>
    <source>
        <strain evidence="2">CBS 626.80</strain>
    </source>
</reference>
<feature type="region of interest" description="Disordered" evidence="1">
    <location>
        <begin position="52"/>
        <end position="99"/>
    </location>
</feature>
<gene>
    <name evidence="2" type="ORF">QBC32DRAFT_128650</name>
</gene>
<accession>A0AAN6SGX1</accession>
<dbReference type="EMBL" id="MU859112">
    <property type="protein sequence ID" value="KAK3953029.1"/>
    <property type="molecule type" value="Genomic_DNA"/>
</dbReference>
<sequence length="99" mass="11294">MEQRTQYELIRGLTDLDGPTRKPHVRSEYRPDLTNIAFGRFTHMASARRRPKSIGVEYGKATEKECETTGSSRAHGPPGDQERALFAGMSNRRGPRREY</sequence>
<name>A0AAN6SGX1_9PEZI</name>
<evidence type="ECO:0000313" key="3">
    <source>
        <dbReference type="Proteomes" id="UP001303222"/>
    </source>
</evidence>
<comment type="caution">
    <text evidence="2">The sequence shown here is derived from an EMBL/GenBank/DDBJ whole genome shotgun (WGS) entry which is preliminary data.</text>
</comment>
<keyword evidence="3" id="KW-1185">Reference proteome</keyword>
<evidence type="ECO:0000313" key="2">
    <source>
        <dbReference type="EMBL" id="KAK3953029.1"/>
    </source>
</evidence>
<proteinExistence type="predicted"/>
<protein>
    <submittedName>
        <fullName evidence="2">Uncharacterized protein</fullName>
    </submittedName>
</protein>
<reference evidence="2" key="1">
    <citation type="journal article" date="2023" name="Mol. Phylogenet. Evol.">
        <title>Genome-scale phylogeny and comparative genomics of the fungal order Sordariales.</title>
        <authorList>
            <person name="Hensen N."/>
            <person name="Bonometti L."/>
            <person name="Westerberg I."/>
            <person name="Brannstrom I.O."/>
            <person name="Guillou S."/>
            <person name="Cros-Aarteil S."/>
            <person name="Calhoun S."/>
            <person name="Haridas S."/>
            <person name="Kuo A."/>
            <person name="Mondo S."/>
            <person name="Pangilinan J."/>
            <person name="Riley R."/>
            <person name="LaButti K."/>
            <person name="Andreopoulos B."/>
            <person name="Lipzen A."/>
            <person name="Chen C."/>
            <person name="Yan M."/>
            <person name="Daum C."/>
            <person name="Ng V."/>
            <person name="Clum A."/>
            <person name="Steindorff A."/>
            <person name="Ohm R.A."/>
            <person name="Martin F."/>
            <person name="Silar P."/>
            <person name="Natvig D.O."/>
            <person name="Lalanne C."/>
            <person name="Gautier V."/>
            <person name="Ament-Velasquez S.L."/>
            <person name="Kruys A."/>
            <person name="Hutchinson M.I."/>
            <person name="Powell A.J."/>
            <person name="Barry K."/>
            <person name="Miller A.N."/>
            <person name="Grigoriev I.V."/>
            <person name="Debuchy R."/>
            <person name="Gladieux P."/>
            <person name="Hiltunen Thoren M."/>
            <person name="Johannesson H."/>
        </authorList>
    </citation>
    <scope>NUCLEOTIDE SEQUENCE</scope>
    <source>
        <strain evidence="2">CBS 626.80</strain>
    </source>
</reference>
<organism evidence="2 3">
    <name type="scientific">Pseudoneurospora amorphoporcata</name>
    <dbReference type="NCBI Taxonomy" id="241081"/>
    <lineage>
        <taxon>Eukaryota</taxon>
        <taxon>Fungi</taxon>
        <taxon>Dikarya</taxon>
        <taxon>Ascomycota</taxon>
        <taxon>Pezizomycotina</taxon>
        <taxon>Sordariomycetes</taxon>
        <taxon>Sordariomycetidae</taxon>
        <taxon>Sordariales</taxon>
        <taxon>Sordariaceae</taxon>
        <taxon>Pseudoneurospora</taxon>
    </lineage>
</organism>
<dbReference type="AlphaFoldDB" id="A0AAN6SGX1"/>